<feature type="non-terminal residue" evidence="1">
    <location>
        <position position="1"/>
    </location>
</feature>
<name>X1LRR7_9ZZZZ</name>
<evidence type="ECO:0000313" key="1">
    <source>
        <dbReference type="EMBL" id="GAI21798.1"/>
    </source>
</evidence>
<comment type="caution">
    <text evidence="1">The sequence shown here is derived from an EMBL/GenBank/DDBJ whole genome shotgun (WGS) entry which is preliminary data.</text>
</comment>
<dbReference type="AlphaFoldDB" id="X1LRR7"/>
<protein>
    <submittedName>
        <fullName evidence="1">Uncharacterized protein</fullName>
    </submittedName>
</protein>
<sequence length="94" mass="11297">EQTEISYRFKIRGSVILAKKRGNRPDYIKKLGELYRLRSNIAHGTHIPDKKLEEYLPFAEESLRIIWKWYFNHYYYDANNEAGINKIDYDLAVK</sequence>
<organism evidence="1">
    <name type="scientific">marine sediment metagenome</name>
    <dbReference type="NCBI Taxonomy" id="412755"/>
    <lineage>
        <taxon>unclassified sequences</taxon>
        <taxon>metagenomes</taxon>
        <taxon>ecological metagenomes</taxon>
    </lineage>
</organism>
<reference evidence="1" key="1">
    <citation type="journal article" date="2014" name="Front. Microbiol.">
        <title>High frequency of phylogenetically diverse reductive dehalogenase-homologous genes in deep subseafloor sedimentary metagenomes.</title>
        <authorList>
            <person name="Kawai M."/>
            <person name="Futagami T."/>
            <person name="Toyoda A."/>
            <person name="Takaki Y."/>
            <person name="Nishi S."/>
            <person name="Hori S."/>
            <person name="Arai W."/>
            <person name="Tsubouchi T."/>
            <person name="Morono Y."/>
            <person name="Uchiyama I."/>
            <person name="Ito T."/>
            <person name="Fujiyama A."/>
            <person name="Inagaki F."/>
            <person name="Takami H."/>
        </authorList>
    </citation>
    <scope>NUCLEOTIDE SEQUENCE</scope>
    <source>
        <strain evidence="1">Expedition CK06-06</strain>
    </source>
</reference>
<gene>
    <name evidence="1" type="ORF">S06H3_24179</name>
</gene>
<accession>X1LRR7</accession>
<dbReference type="EMBL" id="BARV01013363">
    <property type="protein sequence ID" value="GAI21798.1"/>
    <property type="molecule type" value="Genomic_DNA"/>
</dbReference>
<proteinExistence type="predicted"/>